<evidence type="ECO:0000256" key="2">
    <source>
        <dbReference type="ARBA" id="ARBA00023163"/>
    </source>
</evidence>
<dbReference type="GO" id="GO:0000978">
    <property type="term" value="F:RNA polymerase II cis-regulatory region sequence-specific DNA binding"/>
    <property type="evidence" value="ECO:0007669"/>
    <property type="project" value="TreeGrafter"/>
</dbReference>
<dbReference type="WBParaSite" id="OFLC_0000767401-mRNA-1">
    <property type="protein sequence ID" value="OFLC_0000767401-mRNA-1"/>
    <property type="gene ID" value="OFLC_0000767401"/>
</dbReference>
<dbReference type="InterPro" id="IPR017855">
    <property type="entry name" value="SMAD-like_dom_sf"/>
</dbReference>
<evidence type="ECO:0000313" key="6">
    <source>
        <dbReference type="WBParaSite" id="OFLC_0000767401-mRNA-1"/>
    </source>
</evidence>
<dbReference type="Proteomes" id="UP000267606">
    <property type="component" value="Unassembled WGS sequence"/>
</dbReference>
<keyword evidence="5" id="KW-1185">Reference proteome</keyword>
<dbReference type="InterPro" id="IPR008984">
    <property type="entry name" value="SMAD_FHA_dom_sf"/>
</dbReference>
<dbReference type="PROSITE" id="PS51076">
    <property type="entry name" value="MH2"/>
    <property type="match status" value="1"/>
</dbReference>
<reference evidence="6" key="1">
    <citation type="submission" date="2016-06" db="UniProtKB">
        <authorList>
            <consortium name="WormBaseParasite"/>
        </authorList>
    </citation>
    <scope>IDENTIFICATION</scope>
</reference>
<dbReference type="GO" id="GO:0009791">
    <property type="term" value="P:post-embryonic development"/>
    <property type="evidence" value="ECO:0007669"/>
    <property type="project" value="UniProtKB-ARBA"/>
</dbReference>
<keyword evidence="1" id="KW-0805">Transcription regulation</keyword>
<dbReference type="GO" id="GO:0000981">
    <property type="term" value="F:DNA-binding transcription factor activity, RNA polymerase II-specific"/>
    <property type="evidence" value="ECO:0007669"/>
    <property type="project" value="TreeGrafter"/>
</dbReference>
<evidence type="ECO:0000313" key="5">
    <source>
        <dbReference type="Proteomes" id="UP000267606"/>
    </source>
</evidence>
<evidence type="ECO:0000313" key="4">
    <source>
        <dbReference type="EMBL" id="VDO52153.1"/>
    </source>
</evidence>
<dbReference type="SUPFAM" id="SSF49879">
    <property type="entry name" value="SMAD/FHA domain"/>
    <property type="match status" value="1"/>
</dbReference>
<dbReference type="Gene3D" id="2.60.200.10">
    <property type="match status" value="1"/>
</dbReference>
<keyword evidence="2" id="KW-0804">Transcription</keyword>
<dbReference type="InterPro" id="IPR001132">
    <property type="entry name" value="SMAD_dom_Dwarfin-type"/>
</dbReference>
<sequence>MTIIRMSFVKGWGAEYQRQDVTSTPCWIEIHLHAPLQVPFTLFFAEALLVFKFG</sequence>
<dbReference type="GO" id="GO:0060395">
    <property type="term" value="P:SMAD protein signal transduction"/>
    <property type="evidence" value="ECO:0007669"/>
    <property type="project" value="TreeGrafter"/>
</dbReference>
<feature type="domain" description="MH2" evidence="3">
    <location>
        <begin position="1"/>
        <end position="54"/>
    </location>
</feature>
<accession>A0A183HJL3</accession>
<gene>
    <name evidence="4" type="ORF">OFLC_LOCUS7679</name>
</gene>
<evidence type="ECO:0000256" key="1">
    <source>
        <dbReference type="ARBA" id="ARBA00023015"/>
    </source>
</evidence>
<dbReference type="InterPro" id="IPR013790">
    <property type="entry name" value="Dwarfin"/>
</dbReference>
<dbReference type="GO" id="GO:0050793">
    <property type="term" value="P:regulation of developmental process"/>
    <property type="evidence" value="ECO:0007669"/>
    <property type="project" value="UniProtKB-ARBA"/>
</dbReference>
<organism evidence="6">
    <name type="scientific">Onchocerca flexuosa</name>
    <dbReference type="NCBI Taxonomy" id="387005"/>
    <lineage>
        <taxon>Eukaryota</taxon>
        <taxon>Metazoa</taxon>
        <taxon>Ecdysozoa</taxon>
        <taxon>Nematoda</taxon>
        <taxon>Chromadorea</taxon>
        <taxon>Rhabditida</taxon>
        <taxon>Spirurina</taxon>
        <taxon>Spiruromorpha</taxon>
        <taxon>Filarioidea</taxon>
        <taxon>Onchocercidae</taxon>
        <taxon>Onchocerca</taxon>
    </lineage>
</organism>
<reference evidence="4 5" key="2">
    <citation type="submission" date="2018-11" db="EMBL/GenBank/DDBJ databases">
        <authorList>
            <consortium name="Pathogen Informatics"/>
        </authorList>
    </citation>
    <scope>NUCLEOTIDE SEQUENCE [LARGE SCALE GENOMIC DNA]</scope>
</reference>
<dbReference type="GO" id="GO:0030154">
    <property type="term" value="P:cell differentiation"/>
    <property type="evidence" value="ECO:0007669"/>
    <property type="project" value="TreeGrafter"/>
</dbReference>
<evidence type="ECO:0000259" key="3">
    <source>
        <dbReference type="PROSITE" id="PS51076"/>
    </source>
</evidence>
<dbReference type="PANTHER" id="PTHR13703:SF61">
    <property type="entry name" value="PROTEIN MOTHERS AGAINST DPP"/>
    <property type="match status" value="1"/>
</dbReference>
<dbReference type="Pfam" id="PF03166">
    <property type="entry name" value="MH2"/>
    <property type="match status" value="1"/>
</dbReference>
<proteinExistence type="predicted"/>
<dbReference type="GO" id="GO:0051239">
    <property type="term" value="P:regulation of multicellular organismal process"/>
    <property type="evidence" value="ECO:0007669"/>
    <property type="project" value="UniProtKB-ARBA"/>
</dbReference>
<dbReference type="AlphaFoldDB" id="A0A183HJL3"/>
<dbReference type="GO" id="GO:0030509">
    <property type="term" value="P:BMP signaling pathway"/>
    <property type="evidence" value="ECO:0007669"/>
    <property type="project" value="TreeGrafter"/>
</dbReference>
<dbReference type="STRING" id="387005.A0A183HJL3"/>
<protein>
    <submittedName>
        <fullName evidence="6">MH2 domain-containing protein</fullName>
    </submittedName>
</protein>
<dbReference type="EMBL" id="UZAJ01008180">
    <property type="protein sequence ID" value="VDO52153.1"/>
    <property type="molecule type" value="Genomic_DNA"/>
</dbReference>
<name>A0A183HJL3_9BILA</name>
<dbReference type="PANTHER" id="PTHR13703">
    <property type="entry name" value="SMAD"/>
    <property type="match status" value="1"/>
</dbReference>
<dbReference type="GO" id="GO:0009653">
    <property type="term" value="P:anatomical structure morphogenesis"/>
    <property type="evidence" value="ECO:0007669"/>
    <property type="project" value="TreeGrafter"/>
</dbReference>
<dbReference type="GO" id="GO:0070411">
    <property type="term" value="F:I-SMAD binding"/>
    <property type="evidence" value="ECO:0007669"/>
    <property type="project" value="TreeGrafter"/>
</dbReference>
<dbReference type="GO" id="GO:0071144">
    <property type="term" value="C:heteromeric SMAD protein complex"/>
    <property type="evidence" value="ECO:0007669"/>
    <property type="project" value="TreeGrafter"/>
</dbReference>